<comment type="caution">
    <text evidence="2">The sequence shown here is derived from an EMBL/GenBank/DDBJ whole genome shotgun (WGS) entry which is preliminary data.</text>
</comment>
<feature type="transmembrane region" description="Helical" evidence="1">
    <location>
        <begin position="179"/>
        <end position="198"/>
    </location>
</feature>
<organism evidence="2 3">
    <name type="scientific">Solirubrobacter pauli</name>
    <dbReference type="NCBI Taxonomy" id="166793"/>
    <lineage>
        <taxon>Bacteria</taxon>
        <taxon>Bacillati</taxon>
        <taxon>Actinomycetota</taxon>
        <taxon>Thermoleophilia</taxon>
        <taxon>Solirubrobacterales</taxon>
        <taxon>Solirubrobacteraceae</taxon>
        <taxon>Solirubrobacter</taxon>
    </lineage>
</organism>
<accession>A0A660L960</accession>
<keyword evidence="1" id="KW-1133">Transmembrane helix</keyword>
<keyword evidence="1" id="KW-0472">Membrane</keyword>
<feature type="transmembrane region" description="Helical" evidence="1">
    <location>
        <begin position="67"/>
        <end position="86"/>
    </location>
</feature>
<sequence length="201" mass="21952">MPWLWLPWQWEKTPFANDLHIQYGQIVSVSDRAIYPGQADRVVDAIKASADVEFNIAERLSGKARQAFALAAGMFTVAQAVALGAFRPGNVNTVEARWILGFALAAVIALAAAALTTVKADATVVSGDLSLDLLEDELNLAYTGDQDVVGRIGTYYLGVVRSRREANTVRRRWYRRVRVCVVVCITAIVSELVVSLAARMA</sequence>
<keyword evidence="1" id="KW-0812">Transmembrane</keyword>
<dbReference type="AlphaFoldDB" id="A0A660L960"/>
<evidence type="ECO:0000313" key="3">
    <source>
        <dbReference type="Proteomes" id="UP000278962"/>
    </source>
</evidence>
<reference evidence="2 3" key="1">
    <citation type="submission" date="2018-10" db="EMBL/GenBank/DDBJ databases">
        <title>Genomic Encyclopedia of Archaeal and Bacterial Type Strains, Phase II (KMG-II): from individual species to whole genera.</title>
        <authorList>
            <person name="Goeker M."/>
        </authorList>
    </citation>
    <scope>NUCLEOTIDE SEQUENCE [LARGE SCALE GENOMIC DNA]</scope>
    <source>
        <strain evidence="2 3">DSM 14954</strain>
    </source>
</reference>
<dbReference type="Proteomes" id="UP000278962">
    <property type="component" value="Unassembled WGS sequence"/>
</dbReference>
<evidence type="ECO:0000256" key="1">
    <source>
        <dbReference type="SAM" id="Phobius"/>
    </source>
</evidence>
<proteinExistence type="predicted"/>
<evidence type="ECO:0000313" key="2">
    <source>
        <dbReference type="EMBL" id="RKQ90470.1"/>
    </source>
</evidence>
<protein>
    <submittedName>
        <fullName evidence="2">Uncharacterized protein</fullName>
    </submittedName>
</protein>
<feature type="transmembrane region" description="Helical" evidence="1">
    <location>
        <begin position="98"/>
        <end position="118"/>
    </location>
</feature>
<name>A0A660L960_9ACTN</name>
<dbReference type="EMBL" id="RBIL01000001">
    <property type="protein sequence ID" value="RKQ90470.1"/>
    <property type="molecule type" value="Genomic_DNA"/>
</dbReference>
<keyword evidence="3" id="KW-1185">Reference proteome</keyword>
<gene>
    <name evidence="2" type="ORF">C8N24_0274</name>
</gene>